<feature type="repeat" description="PPR" evidence="2">
    <location>
        <begin position="310"/>
        <end position="344"/>
    </location>
</feature>
<reference evidence="3" key="1">
    <citation type="journal article" date="2023" name="GigaByte">
        <title>Genome assembly of the bearded iris, Iris pallida Lam.</title>
        <authorList>
            <person name="Bruccoleri R.E."/>
            <person name="Oakeley E.J."/>
            <person name="Faust A.M.E."/>
            <person name="Altorfer M."/>
            <person name="Dessus-Babus S."/>
            <person name="Burckhardt D."/>
            <person name="Oertli M."/>
            <person name="Naumann U."/>
            <person name="Petersen F."/>
            <person name="Wong J."/>
        </authorList>
    </citation>
    <scope>NUCLEOTIDE SEQUENCE</scope>
    <source>
        <strain evidence="3">GSM-AAB239-AS_SAM_17_03QT</strain>
    </source>
</reference>
<dbReference type="PROSITE" id="PS51375">
    <property type="entry name" value="PPR"/>
    <property type="match status" value="4"/>
</dbReference>
<dbReference type="Pfam" id="PF01535">
    <property type="entry name" value="PPR"/>
    <property type="match status" value="2"/>
</dbReference>
<dbReference type="PANTHER" id="PTHR47926:SF412">
    <property type="entry name" value="PENTATRICOPEPTIDE REPEAT-CONTAINING PROTEIN"/>
    <property type="match status" value="1"/>
</dbReference>
<feature type="repeat" description="PPR" evidence="2">
    <location>
        <begin position="209"/>
        <end position="243"/>
    </location>
</feature>
<keyword evidence="4" id="KW-1185">Reference proteome</keyword>
<dbReference type="NCBIfam" id="TIGR00756">
    <property type="entry name" value="PPR"/>
    <property type="match status" value="4"/>
</dbReference>
<dbReference type="FunFam" id="1.25.40.10:FF:000073">
    <property type="entry name" value="Pentatricopeptide repeat-containing protein chloroplastic"/>
    <property type="match status" value="1"/>
</dbReference>
<comment type="caution">
    <text evidence="3">The sequence shown here is derived from an EMBL/GenBank/DDBJ whole genome shotgun (WGS) entry which is preliminary data.</text>
</comment>
<dbReference type="GO" id="GO:0009451">
    <property type="term" value="P:RNA modification"/>
    <property type="evidence" value="ECO:0007669"/>
    <property type="project" value="InterPro"/>
</dbReference>
<dbReference type="InterPro" id="IPR002885">
    <property type="entry name" value="PPR_rpt"/>
</dbReference>
<evidence type="ECO:0000313" key="4">
    <source>
        <dbReference type="Proteomes" id="UP001140949"/>
    </source>
</evidence>
<dbReference type="FunFam" id="1.25.40.10:FF:001093">
    <property type="entry name" value="Pentatricopeptide repeat-containing protein At2g34400"/>
    <property type="match status" value="1"/>
</dbReference>
<dbReference type="Pfam" id="PF13041">
    <property type="entry name" value="PPR_2"/>
    <property type="match status" value="2"/>
</dbReference>
<organism evidence="3 4">
    <name type="scientific">Iris pallida</name>
    <name type="common">Sweet iris</name>
    <dbReference type="NCBI Taxonomy" id="29817"/>
    <lineage>
        <taxon>Eukaryota</taxon>
        <taxon>Viridiplantae</taxon>
        <taxon>Streptophyta</taxon>
        <taxon>Embryophyta</taxon>
        <taxon>Tracheophyta</taxon>
        <taxon>Spermatophyta</taxon>
        <taxon>Magnoliopsida</taxon>
        <taxon>Liliopsida</taxon>
        <taxon>Asparagales</taxon>
        <taxon>Iridaceae</taxon>
        <taxon>Iridoideae</taxon>
        <taxon>Irideae</taxon>
        <taxon>Iris</taxon>
    </lineage>
</organism>
<dbReference type="EMBL" id="JANAVB010024597">
    <property type="protein sequence ID" value="KAJ6822183.1"/>
    <property type="molecule type" value="Genomic_DNA"/>
</dbReference>
<protein>
    <recommendedName>
        <fullName evidence="5">Pentatricopeptide repeat-containing protein</fullName>
    </recommendedName>
</protein>
<dbReference type="InterPro" id="IPR046960">
    <property type="entry name" value="PPR_At4g14850-like_plant"/>
</dbReference>
<feature type="repeat" description="PPR" evidence="2">
    <location>
        <begin position="108"/>
        <end position="142"/>
    </location>
</feature>
<accession>A0AAX6G151</accession>
<keyword evidence="1" id="KW-0677">Repeat</keyword>
<gene>
    <name evidence="3" type="ORF">M6B38_389840</name>
</gene>
<evidence type="ECO:0008006" key="5">
    <source>
        <dbReference type="Google" id="ProtNLM"/>
    </source>
</evidence>
<dbReference type="Pfam" id="PF20431">
    <property type="entry name" value="E_motif"/>
    <property type="match status" value="1"/>
</dbReference>
<evidence type="ECO:0000256" key="2">
    <source>
        <dbReference type="PROSITE-ProRule" id="PRU00708"/>
    </source>
</evidence>
<dbReference type="PANTHER" id="PTHR47926">
    <property type="entry name" value="PENTATRICOPEPTIDE REPEAT-CONTAINING PROTEIN"/>
    <property type="match status" value="1"/>
</dbReference>
<sequence length="496" mass="54954">MDGYKWNTALRGLLESNQPNKTLLAYSTSISKRGIKIDSHTLHLLFKACTLLPSITHGFPIAQELHCYTLKLGFHSNTILQTSLLVLYSLFGCLHSARQVFDETPQRDAVLWNALIAAHSQRKHPHEVISVARSMVLDSVRPTESTAVSLLSACSQLRALALGRSVHGYAFRNFIGFDIFVCNAVIDMYSKCGRLSTAYLFFGRMRSRNVVSWTAMINGYVESDLPYEAFALFKEMELAGVAPDKATVLGVISMCSKLRRFEASEWIDDYVEKSGFQKSIRVGNALICMHGKCGDLERASRIFEGMAERSVVSWSSIIQGLAMHGHGTAALVRFVQMQREGFEPDEVVFVTVIGACSHAGLVAEGRECFRSMVEDYGLVPSMEHYGGMVDLFCRAGLVNEALGFMSRMPVTPDAAIWRVLAGSCRDEGGLSMARRVMHLLLDLEPEHSGNHVLKSSLEAMMGEWEDAEEVWKKMALRGVGKKDPGFSSVAVKQNVC</sequence>
<dbReference type="GO" id="GO:0003723">
    <property type="term" value="F:RNA binding"/>
    <property type="evidence" value="ECO:0007669"/>
    <property type="project" value="InterPro"/>
</dbReference>
<reference evidence="3" key="2">
    <citation type="submission" date="2023-04" db="EMBL/GenBank/DDBJ databases">
        <authorList>
            <person name="Bruccoleri R.E."/>
            <person name="Oakeley E.J."/>
            <person name="Faust A.-M."/>
            <person name="Dessus-Babus S."/>
            <person name="Altorfer M."/>
            <person name="Burckhardt D."/>
            <person name="Oertli M."/>
            <person name="Naumann U."/>
            <person name="Petersen F."/>
            <person name="Wong J."/>
        </authorList>
    </citation>
    <scope>NUCLEOTIDE SEQUENCE</scope>
    <source>
        <strain evidence="3">GSM-AAB239-AS_SAM_17_03QT</strain>
        <tissue evidence="3">Leaf</tissue>
    </source>
</reference>
<dbReference type="AlphaFoldDB" id="A0AAX6G151"/>
<dbReference type="InterPro" id="IPR011990">
    <property type="entry name" value="TPR-like_helical_dom_sf"/>
</dbReference>
<evidence type="ECO:0000256" key="1">
    <source>
        <dbReference type="ARBA" id="ARBA00022737"/>
    </source>
</evidence>
<dbReference type="InterPro" id="IPR046848">
    <property type="entry name" value="E_motif"/>
</dbReference>
<dbReference type="Proteomes" id="UP001140949">
    <property type="component" value="Unassembled WGS sequence"/>
</dbReference>
<evidence type="ECO:0000313" key="3">
    <source>
        <dbReference type="EMBL" id="KAJ6822183.1"/>
    </source>
</evidence>
<dbReference type="Gene3D" id="1.25.40.10">
    <property type="entry name" value="Tetratricopeptide repeat domain"/>
    <property type="match status" value="4"/>
</dbReference>
<name>A0AAX6G151_IRIPA</name>
<proteinExistence type="predicted"/>
<feature type="repeat" description="PPR" evidence="2">
    <location>
        <begin position="178"/>
        <end position="208"/>
    </location>
</feature>